<dbReference type="EMBL" id="BAAALG010000010">
    <property type="protein sequence ID" value="GAA1104782.1"/>
    <property type="molecule type" value="Genomic_DNA"/>
</dbReference>
<dbReference type="PANTHER" id="PTHR42760">
    <property type="entry name" value="SHORT-CHAIN DEHYDROGENASES/REDUCTASES FAMILY MEMBER"/>
    <property type="match status" value="1"/>
</dbReference>
<dbReference type="Proteomes" id="UP001501581">
    <property type="component" value="Unassembled WGS sequence"/>
</dbReference>
<dbReference type="PANTHER" id="PTHR42760:SF133">
    <property type="entry name" value="3-OXOACYL-[ACYL-CARRIER-PROTEIN] REDUCTASE"/>
    <property type="match status" value="1"/>
</dbReference>
<evidence type="ECO:0000313" key="4">
    <source>
        <dbReference type="Proteomes" id="UP001501581"/>
    </source>
</evidence>
<dbReference type="InterPro" id="IPR002347">
    <property type="entry name" value="SDR_fam"/>
</dbReference>
<comment type="caution">
    <text evidence="3">The sequence shown here is derived from an EMBL/GenBank/DDBJ whole genome shotgun (WGS) entry which is preliminary data.</text>
</comment>
<dbReference type="SUPFAM" id="SSF51735">
    <property type="entry name" value="NAD(P)-binding Rossmann-fold domains"/>
    <property type="match status" value="1"/>
</dbReference>
<keyword evidence="4" id="KW-1185">Reference proteome</keyword>
<dbReference type="Pfam" id="PF13561">
    <property type="entry name" value="adh_short_C2"/>
    <property type="match status" value="1"/>
</dbReference>
<dbReference type="InterPro" id="IPR036291">
    <property type="entry name" value="NAD(P)-bd_dom_sf"/>
</dbReference>
<comment type="similarity">
    <text evidence="1">Belongs to the short-chain dehydrogenases/reductases (SDR) family.</text>
</comment>
<gene>
    <name evidence="3" type="ORF">GCM10009668_25120</name>
</gene>
<evidence type="ECO:0000313" key="3">
    <source>
        <dbReference type="EMBL" id="GAA1104782.1"/>
    </source>
</evidence>
<dbReference type="Gene3D" id="3.40.50.720">
    <property type="entry name" value="NAD(P)-binding Rossmann-like Domain"/>
    <property type="match status" value="1"/>
</dbReference>
<evidence type="ECO:0000256" key="1">
    <source>
        <dbReference type="ARBA" id="ARBA00006484"/>
    </source>
</evidence>
<organism evidence="3 4">
    <name type="scientific">Nocardioides dubius</name>
    <dbReference type="NCBI Taxonomy" id="317019"/>
    <lineage>
        <taxon>Bacteria</taxon>
        <taxon>Bacillati</taxon>
        <taxon>Actinomycetota</taxon>
        <taxon>Actinomycetes</taxon>
        <taxon>Propionibacteriales</taxon>
        <taxon>Nocardioidaceae</taxon>
        <taxon>Nocardioides</taxon>
    </lineage>
</organism>
<sequence>MGEPLVRLDGKVALVTGAAAGQGAAEARLLAELGASVVPTDIDAEGVQAIGAELGVRAYRLDTSSSAQWREVVDAVVAEHGRIDVLVNNAGILRSAELADWAEETLRLVLDVNLLGPMLGMQTVAAVMPRGGSIVNVSSTAGVRGYPGALPYSASKWGLRGASRSAALDLAPQGIRVNCVCPGAVETPMVADRSSDFSHLPIPRRGSAEEIASMVAFLASPASSYATGADFVVDGGATA</sequence>
<keyword evidence="2" id="KW-0560">Oxidoreductase</keyword>
<name>A0ABN1TYG6_9ACTN</name>
<evidence type="ECO:0000256" key="2">
    <source>
        <dbReference type="ARBA" id="ARBA00023002"/>
    </source>
</evidence>
<dbReference type="RefSeq" id="WP_343994906.1">
    <property type="nucleotide sequence ID" value="NZ_BAAALG010000010.1"/>
</dbReference>
<proteinExistence type="inferred from homology"/>
<dbReference type="PRINTS" id="PR00080">
    <property type="entry name" value="SDRFAMILY"/>
</dbReference>
<accession>A0ABN1TYG6</accession>
<reference evidence="3 4" key="1">
    <citation type="journal article" date="2019" name="Int. J. Syst. Evol. Microbiol.">
        <title>The Global Catalogue of Microorganisms (GCM) 10K type strain sequencing project: providing services to taxonomists for standard genome sequencing and annotation.</title>
        <authorList>
            <consortium name="The Broad Institute Genomics Platform"/>
            <consortium name="The Broad Institute Genome Sequencing Center for Infectious Disease"/>
            <person name="Wu L."/>
            <person name="Ma J."/>
        </authorList>
    </citation>
    <scope>NUCLEOTIDE SEQUENCE [LARGE SCALE GENOMIC DNA]</scope>
    <source>
        <strain evidence="3 4">JCM 13008</strain>
    </source>
</reference>
<protein>
    <submittedName>
        <fullName evidence="3">Glucose 1-dehydrogenase</fullName>
    </submittedName>
</protein>
<dbReference type="PRINTS" id="PR00081">
    <property type="entry name" value="GDHRDH"/>
</dbReference>